<evidence type="ECO:0000313" key="2">
    <source>
        <dbReference type="Proteomes" id="UP000051820"/>
    </source>
</evidence>
<protein>
    <submittedName>
        <fullName evidence="1">CRISPR-associated RAMP Csd1 family protein</fullName>
    </submittedName>
</protein>
<dbReference type="Pfam" id="PF09709">
    <property type="entry name" value="Cas_Csd1"/>
    <property type="match status" value="1"/>
</dbReference>
<keyword evidence="2" id="KW-1185">Reference proteome</keyword>
<dbReference type="eggNOG" id="COG5632">
    <property type="taxonomic scope" value="Bacteria"/>
</dbReference>
<dbReference type="EMBL" id="AZGF01000008">
    <property type="protein sequence ID" value="KRM12369.1"/>
    <property type="molecule type" value="Genomic_DNA"/>
</dbReference>
<sequence length="630" mass="71198">MQLYESLYNLYEQNKSLVLQPQIDRFDNEYCLLPPGDYVLKAAIQVTVDLNGKLQSIIKNERKIPVLASPQNNARTSNPAPLALFDKVEYLTDTSLLQLSAKTQEKNTNKRKIYSEQLHDWIDYASKNQKNDLVLEWLTAISEYLSKDTLISDIDKSIGLKSFKTANIVYFDIMDLSPHLWYQTALAESWWNFVCKTQSGTKGLDLITGNFTDNQATVYSKGLGGSANNSSKLISYNDNDGYTYHGILGNQELKTNGEAHYLAPMDATNAAKSENMLLFLRQTQSMPLVSGSSNNTTSIVIWSDNNEKVNHDTQLEVFAALGLNLSNTSKDNLDESTGQNDATAAMELLRGEPLGGEYNSHINLLTVNATSTGRLSVVDFQSITLNEFKTGFKNWQNRCNYRHIDDYKQPNLKQMSKMIYADKQTSSDKGASFVSRAYSQLLNCMLNNTKIPSYIIRLATKRYVDGVLNRGGGYVRRCSAQWNDILLTLVNAEKPERNDKLMSDKSIETRDYKFGKLLATIHLLENDALYKRSTGGIIRQTNAQKALGRLGDQPANTIKVLVKKVNPYFKDDPYLVKEIMKQLAGFDAEEMTNEPLKAIYLVAYGRTIDKHFEDLKRYKQETDKNIEQNG</sequence>
<gene>
    <name evidence="1" type="ORF">FD16_GL002364</name>
</gene>
<name>A0A0R1W3F0_9LACO</name>
<proteinExistence type="predicted"/>
<dbReference type="Proteomes" id="UP000051820">
    <property type="component" value="Unassembled WGS sequence"/>
</dbReference>
<dbReference type="AlphaFoldDB" id="A0A0R1W3F0"/>
<reference evidence="1 2" key="1">
    <citation type="journal article" date="2015" name="Genome Announc.">
        <title>Expanding the biotechnology potential of lactobacilli through comparative genomics of 213 strains and associated genera.</title>
        <authorList>
            <person name="Sun Z."/>
            <person name="Harris H.M."/>
            <person name="McCann A."/>
            <person name="Guo C."/>
            <person name="Argimon S."/>
            <person name="Zhang W."/>
            <person name="Yang X."/>
            <person name="Jeffery I.B."/>
            <person name="Cooney J.C."/>
            <person name="Kagawa T.F."/>
            <person name="Liu W."/>
            <person name="Song Y."/>
            <person name="Salvetti E."/>
            <person name="Wrobel A."/>
            <person name="Rasinkangas P."/>
            <person name="Parkhill J."/>
            <person name="Rea M.C."/>
            <person name="O'Sullivan O."/>
            <person name="Ritari J."/>
            <person name="Douillard F.P."/>
            <person name="Paul Ross R."/>
            <person name="Yang R."/>
            <person name="Briner A.E."/>
            <person name="Felis G.E."/>
            <person name="de Vos W.M."/>
            <person name="Barrangou R."/>
            <person name="Klaenhammer T.R."/>
            <person name="Caufield P.W."/>
            <person name="Cui Y."/>
            <person name="Zhang H."/>
            <person name="O'Toole P.W."/>
        </authorList>
    </citation>
    <scope>NUCLEOTIDE SEQUENCE [LARGE SCALE GENOMIC DNA]</scope>
    <source>
        <strain evidence="1 2">DSM 5007</strain>
    </source>
</reference>
<comment type="caution">
    <text evidence="1">The sequence shown here is derived from an EMBL/GenBank/DDBJ whole genome shotgun (WGS) entry which is preliminary data.</text>
</comment>
<dbReference type="OrthoDB" id="5389988at2"/>
<dbReference type="STRING" id="1423807.FD16_GL002364"/>
<dbReference type="PATRIC" id="fig|1423807.3.peg.2441"/>
<dbReference type="InterPro" id="IPR010144">
    <property type="entry name" value="CRISPR-assoc_prot_Csd1-typ"/>
</dbReference>
<evidence type="ECO:0000313" key="1">
    <source>
        <dbReference type="EMBL" id="KRM12369.1"/>
    </source>
</evidence>
<dbReference type="RefSeq" id="WP_010621278.1">
    <property type="nucleotide sequence ID" value="NZ_AZGF01000008.1"/>
</dbReference>
<organism evidence="1 2">
    <name type="scientific">Paucilactobacillus suebicus DSM 5007 = KCTC 3549</name>
    <dbReference type="NCBI Taxonomy" id="1423807"/>
    <lineage>
        <taxon>Bacteria</taxon>
        <taxon>Bacillati</taxon>
        <taxon>Bacillota</taxon>
        <taxon>Bacilli</taxon>
        <taxon>Lactobacillales</taxon>
        <taxon>Lactobacillaceae</taxon>
        <taxon>Paucilactobacillus</taxon>
    </lineage>
</organism>
<accession>A0A0R1W3F0</accession>